<evidence type="ECO:0000256" key="13">
    <source>
        <dbReference type="ARBA" id="ARBA00049221"/>
    </source>
</evidence>
<keyword evidence="18" id="KW-1185">Reference proteome</keyword>
<comment type="catalytic activity">
    <reaction evidence="13">
        <text>9-octadecanoyloxy-octadecanoate + H2O = 9-hydroxy-octadecanoate + octadecanoate + H(+)</text>
        <dbReference type="Rhea" id="RHEA:52096"/>
        <dbReference type="ChEBI" id="CHEBI:15377"/>
        <dbReference type="ChEBI" id="CHEBI:15378"/>
        <dbReference type="ChEBI" id="CHEBI:25629"/>
        <dbReference type="ChEBI" id="CHEBI:136286"/>
        <dbReference type="ChEBI" id="CHEBI:136373"/>
    </reaction>
    <physiologicalReaction direction="left-to-right" evidence="13">
        <dbReference type="Rhea" id="RHEA:52097"/>
    </physiologicalReaction>
</comment>
<evidence type="ECO:0000256" key="1">
    <source>
        <dbReference type="ARBA" id="ARBA00000923"/>
    </source>
</evidence>
<evidence type="ECO:0000256" key="17">
    <source>
        <dbReference type="SAM" id="Phobius"/>
    </source>
</evidence>
<dbReference type="Proteomes" id="UP000887566">
    <property type="component" value="Unplaced"/>
</dbReference>
<evidence type="ECO:0000256" key="3">
    <source>
        <dbReference type="ARBA" id="ARBA00009300"/>
    </source>
</evidence>
<dbReference type="WBParaSite" id="PSAMB.scaffold743size42216.g8455.t1">
    <property type="protein sequence ID" value="PSAMB.scaffold743size42216.g8455.t1"/>
    <property type="gene ID" value="PSAMB.scaffold743size42216.g8455"/>
</dbReference>
<comment type="subcellular location">
    <subcellularLocation>
        <location evidence="2">Endomembrane system</location>
        <topology evidence="2">Multi-pass membrane protein</topology>
    </subcellularLocation>
</comment>
<dbReference type="AlphaFoldDB" id="A0A914XCV7"/>
<evidence type="ECO:0000313" key="19">
    <source>
        <dbReference type="WBParaSite" id="PSAMB.scaffold743size42216.g8455.t1"/>
    </source>
</evidence>
<comment type="catalytic activity">
    <reaction evidence="14">
        <text>13-(9Z-octadecenoyloxy)-octadecanoate + H2O = 13-hydroxy-octadecanoate + (9Z)-octadecenoate + H(+)</text>
        <dbReference type="Rhea" id="RHEA:52064"/>
        <dbReference type="ChEBI" id="CHEBI:15377"/>
        <dbReference type="ChEBI" id="CHEBI:15378"/>
        <dbReference type="ChEBI" id="CHEBI:30823"/>
        <dbReference type="ChEBI" id="CHEBI:136303"/>
        <dbReference type="ChEBI" id="CHEBI:136304"/>
    </reaction>
    <physiologicalReaction direction="left-to-right" evidence="14">
        <dbReference type="Rhea" id="RHEA:52065"/>
    </physiologicalReaction>
</comment>
<comment type="catalytic activity">
    <reaction evidence="11">
        <text>12-(9Z-octadecenoyloxy)-octadecanoate + H2O = 12-hydroxyoctadecanoate + (9Z)-octadecenoate + H(+)</text>
        <dbReference type="Rhea" id="RHEA:52060"/>
        <dbReference type="ChEBI" id="CHEBI:15377"/>
        <dbReference type="ChEBI" id="CHEBI:15378"/>
        <dbReference type="ChEBI" id="CHEBI:30823"/>
        <dbReference type="ChEBI" id="CHEBI:84201"/>
        <dbReference type="ChEBI" id="CHEBI:136302"/>
    </reaction>
    <physiologicalReaction direction="left-to-right" evidence="11">
        <dbReference type="Rhea" id="RHEA:52061"/>
    </physiologicalReaction>
</comment>
<keyword evidence="5 17" id="KW-1133">Transmembrane helix</keyword>
<evidence type="ECO:0000256" key="7">
    <source>
        <dbReference type="ARBA" id="ARBA00047368"/>
    </source>
</evidence>
<feature type="transmembrane region" description="Helical" evidence="17">
    <location>
        <begin position="39"/>
        <end position="63"/>
    </location>
</feature>
<evidence type="ECO:0000313" key="18">
    <source>
        <dbReference type="Proteomes" id="UP000887566"/>
    </source>
</evidence>
<evidence type="ECO:0000256" key="15">
    <source>
        <dbReference type="ARBA" id="ARBA00049322"/>
    </source>
</evidence>
<dbReference type="PANTHER" id="PTHR10989">
    <property type="entry name" value="ANDROGEN-INDUCED PROTEIN 1-RELATED"/>
    <property type="match status" value="1"/>
</dbReference>
<dbReference type="InterPro" id="IPR006838">
    <property type="entry name" value="ADTRP_AIG1"/>
</dbReference>
<evidence type="ECO:0000256" key="2">
    <source>
        <dbReference type="ARBA" id="ARBA00004127"/>
    </source>
</evidence>
<evidence type="ECO:0000256" key="9">
    <source>
        <dbReference type="ARBA" id="ARBA00047863"/>
    </source>
</evidence>
<dbReference type="PANTHER" id="PTHR10989:SF23">
    <property type="entry name" value="FAR-17A_AIG1-LIKE PROTEIN"/>
    <property type="match status" value="1"/>
</dbReference>
<reference evidence="19" key="1">
    <citation type="submission" date="2022-11" db="UniProtKB">
        <authorList>
            <consortium name="WormBaseParasite"/>
        </authorList>
    </citation>
    <scope>IDENTIFICATION</scope>
</reference>
<organism evidence="18 19">
    <name type="scientific">Plectus sambesii</name>
    <dbReference type="NCBI Taxonomy" id="2011161"/>
    <lineage>
        <taxon>Eukaryota</taxon>
        <taxon>Metazoa</taxon>
        <taxon>Ecdysozoa</taxon>
        <taxon>Nematoda</taxon>
        <taxon>Chromadorea</taxon>
        <taxon>Plectida</taxon>
        <taxon>Plectina</taxon>
        <taxon>Plectoidea</taxon>
        <taxon>Plectidae</taxon>
        <taxon>Plectus</taxon>
    </lineage>
</organism>
<dbReference type="Pfam" id="PF04750">
    <property type="entry name" value="Far-17a_AIG1"/>
    <property type="match status" value="1"/>
</dbReference>
<keyword evidence="4 17" id="KW-0812">Transmembrane</keyword>
<feature type="transmembrane region" description="Helical" evidence="17">
    <location>
        <begin position="6"/>
        <end position="27"/>
    </location>
</feature>
<comment type="catalytic activity">
    <reaction evidence="9">
        <text>9-hexadecanoyloxy-octadecanoate + H2O = 9-hydroxy-octadecanoate + hexadecanoate + H(+)</text>
        <dbReference type="Rhea" id="RHEA:52052"/>
        <dbReference type="ChEBI" id="CHEBI:7896"/>
        <dbReference type="ChEBI" id="CHEBI:15377"/>
        <dbReference type="ChEBI" id="CHEBI:15378"/>
        <dbReference type="ChEBI" id="CHEBI:83670"/>
        <dbReference type="ChEBI" id="CHEBI:136286"/>
    </reaction>
    <physiologicalReaction direction="left-to-right" evidence="9">
        <dbReference type="Rhea" id="RHEA:52053"/>
    </physiologicalReaction>
</comment>
<protein>
    <submittedName>
        <fullName evidence="19">Uncharacterized protein</fullName>
    </submittedName>
</protein>
<evidence type="ECO:0000256" key="4">
    <source>
        <dbReference type="ARBA" id="ARBA00022692"/>
    </source>
</evidence>
<comment type="catalytic activity">
    <reaction evidence="15">
        <text>13-(9Z-hexadecenoyloxy)-octadecanoate + H2O = 13-hydroxy-octadecanoate + (9Z)-hexadecenoate + H(+)</text>
        <dbReference type="Rhea" id="RHEA:52076"/>
        <dbReference type="ChEBI" id="CHEBI:15377"/>
        <dbReference type="ChEBI" id="CHEBI:15378"/>
        <dbReference type="ChEBI" id="CHEBI:32372"/>
        <dbReference type="ChEBI" id="CHEBI:136304"/>
        <dbReference type="ChEBI" id="CHEBI:136315"/>
    </reaction>
    <physiologicalReaction direction="left-to-right" evidence="15">
        <dbReference type="Rhea" id="RHEA:52077"/>
    </physiologicalReaction>
</comment>
<feature type="transmembrane region" description="Helical" evidence="17">
    <location>
        <begin position="96"/>
        <end position="119"/>
    </location>
</feature>
<evidence type="ECO:0000256" key="10">
    <source>
        <dbReference type="ARBA" id="ARBA00048680"/>
    </source>
</evidence>
<evidence type="ECO:0000256" key="16">
    <source>
        <dbReference type="ARBA" id="ARBA00049428"/>
    </source>
</evidence>
<feature type="transmembrane region" description="Helical" evidence="17">
    <location>
        <begin position="168"/>
        <end position="193"/>
    </location>
</feature>
<comment type="catalytic activity">
    <reaction evidence="16">
        <text>12-(9Z-hexadecenoyloxy)-octadecanoate + H2O = 12-hydroxyoctadecanoate + (9Z)-hexadecenoate + H(+)</text>
        <dbReference type="Rhea" id="RHEA:52072"/>
        <dbReference type="ChEBI" id="CHEBI:15377"/>
        <dbReference type="ChEBI" id="CHEBI:15378"/>
        <dbReference type="ChEBI" id="CHEBI:32372"/>
        <dbReference type="ChEBI" id="CHEBI:84201"/>
        <dbReference type="ChEBI" id="CHEBI:136312"/>
    </reaction>
    <physiologicalReaction direction="left-to-right" evidence="16">
        <dbReference type="Rhea" id="RHEA:52073"/>
    </physiologicalReaction>
</comment>
<evidence type="ECO:0000256" key="8">
    <source>
        <dbReference type="ARBA" id="ARBA00047427"/>
    </source>
</evidence>
<evidence type="ECO:0000256" key="5">
    <source>
        <dbReference type="ARBA" id="ARBA00022989"/>
    </source>
</evidence>
<evidence type="ECO:0000256" key="14">
    <source>
        <dbReference type="ARBA" id="ARBA00049296"/>
    </source>
</evidence>
<comment type="catalytic activity">
    <reaction evidence="8">
        <text>13-octadecanoyloxy-octadecanoate + H2O = 13-hydroxy-octadecanoate + octadecanoate + H(+)</text>
        <dbReference type="Rhea" id="RHEA:52084"/>
        <dbReference type="ChEBI" id="CHEBI:15377"/>
        <dbReference type="ChEBI" id="CHEBI:15378"/>
        <dbReference type="ChEBI" id="CHEBI:25629"/>
        <dbReference type="ChEBI" id="CHEBI:136304"/>
        <dbReference type="ChEBI" id="CHEBI:136335"/>
    </reaction>
    <physiologicalReaction direction="left-to-right" evidence="8">
        <dbReference type="Rhea" id="RHEA:52085"/>
    </physiologicalReaction>
</comment>
<comment type="catalytic activity">
    <reaction evidence="1">
        <text>9-(9Z-hexadecenoyloxy)-octadecanoate + H2O = (9Z)-hexadecenoate + 9-hydroxy-octadecanoate + H(+)</text>
        <dbReference type="Rhea" id="RHEA:52068"/>
        <dbReference type="ChEBI" id="CHEBI:15377"/>
        <dbReference type="ChEBI" id="CHEBI:15378"/>
        <dbReference type="ChEBI" id="CHEBI:32372"/>
        <dbReference type="ChEBI" id="CHEBI:136286"/>
        <dbReference type="ChEBI" id="CHEBI:136309"/>
    </reaction>
    <physiologicalReaction direction="left-to-right" evidence="1">
        <dbReference type="Rhea" id="RHEA:52069"/>
    </physiologicalReaction>
</comment>
<comment type="catalytic activity">
    <reaction evidence="12">
        <text>9-(9Z-octadecenoyloxy)-octadecanoate + H2O = 9-hydroxy-octadecanoate + (9Z)-octadecenoate + H(+)</text>
        <dbReference type="Rhea" id="RHEA:52048"/>
        <dbReference type="ChEBI" id="CHEBI:15377"/>
        <dbReference type="ChEBI" id="CHEBI:15378"/>
        <dbReference type="ChEBI" id="CHEBI:30823"/>
        <dbReference type="ChEBI" id="CHEBI:136282"/>
        <dbReference type="ChEBI" id="CHEBI:136286"/>
    </reaction>
    <physiologicalReaction direction="left-to-right" evidence="12">
        <dbReference type="Rhea" id="RHEA:52049"/>
    </physiologicalReaction>
</comment>
<evidence type="ECO:0000256" key="11">
    <source>
        <dbReference type="ARBA" id="ARBA00048701"/>
    </source>
</evidence>
<name>A0A914XCV7_9BILA</name>
<comment type="catalytic activity">
    <reaction evidence="7">
        <text>12-hexadecanoyloxy-octadecanoate + H2O = 12-hydroxyoctadecanoate + hexadecanoate + H(+)</text>
        <dbReference type="Rhea" id="RHEA:52056"/>
        <dbReference type="ChEBI" id="CHEBI:7896"/>
        <dbReference type="ChEBI" id="CHEBI:15377"/>
        <dbReference type="ChEBI" id="CHEBI:15378"/>
        <dbReference type="ChEBI" id="CHEBI:83677"/>
        <dbReference type="ChEBI" id="CHEBI:84201"/>
    </reaction>
    <physiologicalReaction direction="left-to-right" evidence="7">
        <dbReference type="Rhea" id="RHEA:52057"/>
    </physiologicalReaction>
</comment>
<feature type="transmembrane region" description="Helical" evidence="17">
    <location>
        <begin position="205"/>
        <end position="225"/>
    </location>
</feature>
<accession>A0A914XCV7</accession>
<comment type="catalytic activity">
    <reaction evidence="10">
        <text>12-octadecanoyloxy-octadecanoate + H2O = 12-hydroxyoctadecanoate + octadecanoate + H(+)</text>
        <dbReference type="Rhea" id="RHEA:52080"/>
        <dbReference type="ChEBI" id="CHEBI:15377"/>
        <dbReference type="ChEBI" id="CHEBI:15378"/>
        <dbReference type="ChEBI" id="CHEBI:25629"/>
        <dbReference type="ChEBI" id="CHEBI:84201"/>
        <dbReference type="ChEBI" id="CHEBI:136330"/>
    </reaction>
    <physiologicalReaction direction="left-to-right" evidence="10">
        <dbReference type="Rhea" id="RHEA:52081"/>
    </physiologicalReaction>
</comment>
<comment type="similarity">
    <text evidence="3">Belongs to the AIG1 family.</text>
</comment>
<sequence length="245" mass="28238">MGVFSVLIYGIIFGTWAVALGYDVLFMPRLYKEWWAAKLCFMTMINFVLQTVYFGLCFIRAIVDAWHETKDKGPHRRHPGLPTYWPNSKLHRVCDFIYATSAFPLGFATVFLFWSLYLIEPTLVIPKWAEHIIPKWHNHMTHTAPVPFLLVDTLLMCHHMPPRKTGSIVAIALVVFYFGIIGAVKIFDGFWLYPVFDMLTPFQRGLLMIGGGFVFWLLYILGDLLNGMLWGRASHAMTTEVKKVK</sequence>
<proteinExistence type="inferred from homology"/>
<keyword evidence="6 17" id="KW-0472">Membrane</keyword>
<dbReference type="GO" id="GO:0016020">
    <property type="term" value="C:membrane"/>
    <property type="evidence" value="ECO:0007669"/>
    <property type="project" value="InterPro"/>
</dbReference>
<evidence type="ECO:0000256" key="6">
    <source>
        <dbReference type="ARBA" id="ARBA00023136"/>
    </source>
</evidence>
<dbReference type="GO" id="GO:0012505">
    <property type="term" value="C:endomembrane system"/>
    <property type="evidence" value="ECO:0007669"/>
    <property type="project" value="UniProtKB-SubCell"/>
</dbReference>
<evidence type="ECO:0000256" key="12">
    <source>
        <dbReference type="ARBA" id="ARBA00048800"/>
    </source>
</evidence>